<organism evidence="3 4">
    <name type="scientific">Paenarthrobacter ureafaciens</name>
    <dbReference type="NCBI Taxonomy" id="37931"/>
    <lineage>
        <taxon>Bacteria</taxon>
        <taxon>Bacillati</taxon>
        <taxon>Actinomycetota</taxon>
        <taxon>Actinomycetes</taxon>
        <taxon>Micrococcales</taxon>
        <taxon>Micrococcaceae</taxon>
        <taxon>Paenarthrobacter</taxon>
    </lineage>
</organism>
<feature type="compositionally biased region" description="Low complexity" evidence="1">
    <location>
        <begin position="78"/>
        <end position="87"/>
    </location>
</feature>
<name>A0AAX3EN95_PAEUR</name>
<gene>
    <name evidence="3" type="ORF">NL394_09335</name>
</gene>
<keyword evidence="2" id="KW-0812">Transmembrane</keyword>
<evidence type="ECO:0000313" key="4">
    <source>
        <dbReference type="Proteomes" id="UP001163293"/>
    </source>
</evidence>
<accession>A0AAX3EN95</accession>
<proteinExistence type="predicted"/>
<dbReference type="AlphaFoldDB" id="A0AAX3EN95"/>
<keyword evidence="2" id="KW-0472">Membrane</keyword>
<dbReference type="RefSeq" id="WP_021472097.1">
    <property type="nucleotide sequence ID" value="NZ_BDMH01000039.1"/>
</dbReference>
<evidence type="ECO:0000313" key="3">
    <source>
        <dbReference type="EMBL" id="UYV99375.1"/>
    </source>
</evidence>
<feature type="region of interest" description="Disordered" evidence="1">
    <location>
        <begin position="61"/>
        <end position="87"/>
    </location>
</feature>
<sequence length="161" mass="16141">MQARRTMTGTFLSIGLLVTVMALIAGVLGMHVMTGLHTQHPMTTAATTTVISVETVDHGTAAHDHHRGEAGTTDAEADAGPAVGPAAGGPAQCACSGNCSTEHAMGVFCVPSTATGVLAAPLPDTSTTVPSSFRPVATGSSTLWSYLPGSPSPGELSISRT</sequence>
<keyword evidence="4" id="KW-1185">Reference proteome</keyword>
<protein>
    <submittedName>
        <fullName evidence="3">Uncharacterized protein</fullName>
    </submittedName>
</protein>
<keyword evidence="2" id="KW-1133">Transmembrane helix</keyword>
<evidence type="ECO:0000256" key="1">
    <source>
        <dbReference type="SAM" id="MobiDB-lite"/>
    </source>
</evidence>
<reference evidence="3" key="1">
    <citation type="submission" date="2022-07" db="EMBL/GenBank/DDBJ databases">
        <authorList>
            <person name="Wu T."/>
        </authorList>
    </citation>
    <scope>NUCLEOTIDE SEQUENCE</scope>
    <source>
        <strain evidence="3">SD-1</strain>
    </source>
</reference>
<evidence type="ECO:0000256" key="2">
    <source>
        <dbReference type="SAM" id="Phobius"/>
    </source>
</evidence>
<feature type="transmembrane region" description="Helical" evidence="2">
    <location>
        <begin position="12"/>
        <end position="33"/>
    </location>
</feature>
<dbReference type="Proteomes" id="UP001163293">
    <property type="component" value="Chromosome"/>
</dbReference>
<dbReference type="EMBL" id="CP101185">
    <property type="protein sequence ID" value="UYV99375.1"/>
    <property type="molecule type" value="Genomic_DNA"/>
</dbReference>